<evidence type="ECO:0000256" key="4">
    <source>
        <dbReference type="ARBA" id="ARBA00022603"/>
    </source>
</evidence>
<protein>
    <recommendedName>
        <fullName evidence="9">Methylated-DNA--protein-cysteine methyltransferase</fullName>
        <ecNumber evidence="9">2.1.1.63</ecNumber>
    </recommendedName>
    <alternativeName>
        <fullName evidence="9">6-O-methylguanine-DNA methyltransferase</fullName>
        <shortName evidence="9">MGMT</shortName>
    </alternativeName>
    <alternativeName>
        <fullName evidence="9">O-6-methylguanine-DNA-alkyltransferase</fullName>
    </alternativeName>
</protein>
<keyword evidence="7 9" id="KW-0234">DNA repair</keyword>
<keyword evidence="12" id="KW-1185">Reference proteome</keyword>
<gene>
    <name evidence="11" type="ORF">GJB61_21425</name>
</gene>
<dbReference type="AlphaFoldDB" id="A0A7X2H8M7"/>
<evidence type="ECO:0000256" key="7">
    <source>
        <dbReference type="ARBA" id="ARBA00023204"/>
    </source>
</evidence>
<evidence type="ECO:0000313" key="12">
    <source>
        <dbReference type="Proteomes" id="UP000463051"/>
    </source>
</evidence>
<organism evidence="11 12">
    <name type="scientific">Paenibacillus monticola</name>
    <dbReference type="NCBI Taxonomy" id="2666075"/>
    <lineage>
        <taxon>Bacteria</taxon>
        <taxon>Bacillati</taxon>
        <taxon>Bacillota</taxon>
        <taxon>Bacilli</taxon>
        <taxon>Bacillales</taxon>
        <taxon>Paenibacillaceae</taxon>
        <taxon>Paenibacillus</taxon>
    </lineage>
</organism>
<sequence length="158" mass="17038">MGLCLLEFGAFIDTQEDIKKWVKARYGSAELCADEERLAVAKGQLEDYFAGRLQSFELPLDLRGTAFQLQVWEALCTISYGEAASYKDIALLIGNPKAVRAVGGANNRNPVPIIVPCHRVIGASGSLIGYAGGLAIKSRLLQFEAEHATGNADGAYLF</sequence>
<evidence type="ECO:0000256" key="8">
    <source>
        <dbReference type="ARBA" id="ARBA00049348"/>
    </source>
</evidence>
<dbReference type="InterPro" id="IPR014048">
    <property type="entry name" value="MethylDNA_cys_MeTrfase_DNA-bd"/>
</dbReference>
<evidence type="ECO:0000256" key="5">
    <source>
        <dbReference type="ARBA" id="ARBA00022679"/>
    </source>
</evidence>
<dbReference type="Proteomes" id="UP000463051">
    <property type="component" value="Unassembled WGS sequence"/>
</dbReference>
<proteinExistence type="inferred from homology"/>
<dbReference type="Pfam" id="PF01035">
    <property type="entry name" value="DNA_binding_1"/>
    <property type="match status" value="1"/>
</dbReference>
<comment type="similarity">
    <text evidence="2 9">Belongs to the MGMT family.</text>
</comment>
<comment type="function">
    <text evidence="9">Involved in the cellular defense against the biological effects of O6-methylguanine (O6-MeG) and O4-methylthymine (O4-MeT) in DNA. Repairs the methylated nucleobase in DNA by stoichiometrically transferring the methyl group to a cysteine residue in the enzyme. This is a suicide reaction: the enzyme is irreversibly inactivated.</text>
</comment>
<dbReference type="FunFam" id="1.10.10.10:FF:000214">
    <property type="entry name" value="Methylated-DNA--protein-cysteine methyltransferase"/>
    <property type="match status" value="1"/>
</dbReference>
<dbReference type="Gene3D" id="3.30.160.70">
    <property type="entry name" value="Methylated DNA-protein cysteine methyltransferase domain"/>
    <property type="match status" value="1"/>
</dbReference>
<dbReference type="SUPFAM" id="SSF53155">
    <property type="entry name" value="Methylated DNA-protein cysteine methyltransferase domain"/>
    <property type="match status" value="1"/>
</dbReference>
<dbReference type="InterPro" id="IPR036217">
    <property type="entry name" value="MethylDNA_cys_MeTrfase_DNAb"/>
</dbReference>
<dbReference type="GO" id="GO:0006307">
    <property type="term" value="P:DNA alkylation repair"/>
    <property type="evidence" value="ECO:0007669"/>
    <property type="project" value="UniProtKB-UniRule"/>
</dbReference>
<dbReference type="CDD" id="cd06445">
    <property type="entry name" value="ATase"/>
    <property type="match status" value="1"/>
</dbReference>
<accession>A0A7X2H8M7</accession>
<dbReference type="PANTHER" id="PTHR10815:SF5">
    <property type="entry name" value="METHYLATED-DNA--PROTEIN-CYSTEINE METHYLTRANSFERASE"/>
    <property type="match status" value="1"/>
</dbReference>
<evidence type="ECO:0000256" key="9">
    <source>
        <dbReference type="HAMAP-Rule" id="MF_00772"/>
    </source>
</evidence>
<feature type="domain" description="Methylated-DNA-[protein]-cysteine S-methyltransferase DNA binding" evidence="10">
    <location>
        <begin position="66"/>
        <end position="145"/>
    </location>
</feature>
<dbReference type="Gene3D" id="1.10.10.10">
    <property type="entry name" value="Winged helix-like DNA-binding domain superfamily/Winged helix DNA-binding domain"/>
    <property type="match status" value="1"/>
</dbReference>
<evidence type="ECO:0000256" key="2">
    <source>
        <dbReference type="ARBA" id="ARBA00008711"/>
    </source>
</evidence>
<dbReference type="PROSITE" id="PS00374">
    <property type="entry name" value="MGMT"/>
    <property type="match status" value="1"/>
</dbReference>
<evidence type="ECO:0000256" key="6">
    <source>
        <dbReference type="ARBA" id="ARBA00022763"/>
    </source>
</evidence>
<evidence type="ECO:0000259" key="10">
    <source>
        <dbReference type="Pfam" id="PF01035"/>
    </source>
</evidence>
<evidence type="ECO:0000313" key="11">
    <source>
        <dbReference type="EMBL" id="MRN55549.1"/>
    </source>
</evidence>
<comment type="catalytic activity">
    <reaction evidence="1 9">
        <text>a 4-O-methyl-thymidine in DNA + L-cysteinyl-[protein] = a thymidine in DNA + S-methyl-L-cysteinyl-[protein]</text>
        <dbReference type="Rhea" id="RHEA:53428"/>
        <dbReference type="Rhea" id="RHEA-COMP:10131"/>
        <dbReference type="Rhea" id="RHEA-COMP:10132"/>
        <dbReference type="Rhea" id="RHEA-COMP:13555"/>
        <dbReference type="Rhea" id="RHEA-COMP:13556"/>
        <dbReference type="ChEBI" id="CHEBI:29950"/>
        <dbReference type="ChEBI" id="CHEBI:82612"/>
        <dbReference type="ChEBI" id="CHEBI:137386"/>
        <dbReference type="ChEBI" id="CHEBI:137387"/>
        <dbReference type="EC" id="2.1.1.63"/>
    </reaction>
</comment>
<keyword evidence="4 9" id="KW-0489">Methyltransferase</keyword>
<dbReference type="InterPro" id="IPR036388">
    <property type="entry name" value="WH-like_DNA-bd_sf"/>
</dbReference>
<dbReference type="GO" id="GO:0005737">
    <property type="term" value="C:cytoplasm"/>
    <property type="evidence" value="ECO:0007669"/>
    <property type="project" value="UniProtKB-SubCell"/>
</dbReference>
<dbReference type="GO" id="GO:0003908">
    <property type="term" value="F:methylated-DNA-[protein]-cysteine S-methyltransferase activity"/>
    <property type="evidence" value="ECO:0007669"/>
    <property type="project" value="UniProtKB-UniRule"/>
</dbReference>
<dbReference type="HAMAP" id="MF_00772">
    <property type="entry name" value="OGT"/>
    <property type="match status" value="1"/>
</dbReference>
<reference evidence="11 12" key="1">
    <citation type="submission" date="2019-11" db="EMBL/GenBank/DDBJ databases">
        <title>Paenibacillus monticola sp. nov., a novel PGPR strain isolated from mountain sample in China.</title>
        <authorList>
            <person name="Zhao Q."/>
            <person name="Li H.-P."/>
            <person name="Zhang J.-L."/>
        </authorList>
    </citation>
    <scope>NUCLEOTIDE SEQUENCE [LARGE SCALE GENOMIC DNA]</scope>
    <source>
        <strain evidence="11 12">LC-T2</strain>
    </source>
</reference>
<evidence type="ECO:0000256" key="1">
    <source>
        <dbReference type="ARBA" id="ARBA00001286"/>
    </source>
</evidence>
<feature type="active site" description="Nucleophile; methyl group acceptor" evidence="9">
    <location>
        <position position="117"/>
    </location>
</feature>
<comment type="miscellaneous">
    <text evidence="9">This enzyme catalyzes only one turnover and therefore is not strictly catalytic. According to one definition, an enzyme is a biocatalyst that acts repeatedly and over many reaction cycles.</text>
</comment>
<dbReference type="NCBIfam" id="TIGR00589">
    <property type="entry name" value="ogt"/>
    <property type="match status" value="1"/>
</dbReference>
<dbReference type="EMBL" id="WJXB01000009">
    <property type="protein sequence ID" value="MRN55549.1"/>
    <property type="molecule type" value="Genomic_DNA"/>
</dbReference>
<dbReference type="EC" id="2.1.1.63" evidence="9"/>
<keyword evidence="5 9" id="KW-0808">Transferase</keyword>
<dbReference type="GO" id="GO:0032259">
    <property type="term" value="P:methylation"/>
    <property type="evidence" value="ECO:0007669"/>
    <property type="project" value="UniProtKB-KW"/>
</dbReference>
<dbReference type="PANTHER" id="PTHR10815">
    <property type="entry name" value="METHYLATED-DNA--PROTEIN-CYSTEINE METHYLTRANSFERASE"/>
    <property type="match status" value="1"/>
</dbReference>
<dbReference type="SUPFAM" id="SSF46767">
    <property type="entry name" value="Methylated DNA-protein cysteine methyltransferase, C-terminal domain"/>
    <property type="match status" value="1"/>
</dbReference>
<comment type="catalytic activity">
    <reaction evidence="8 9">
        <text>a 6-O-methyl-2'-deoxyguanosine in DNA + L-cysteinyl-[protein] = S-methyl-L-cysteinyl-[protein] + a 2'-deoxyguanosine in DNA</text>
        <dbReference type="Rhea" id="RHEA:24000"/>
        <dbReference type="Rhea" id="RHEA-COMP:10131"/>
        <dbReference type="Rhea" id="RHEA-COMP:10132"/>
        <dbReference type="Rhea" id="RHEA-COMP:11367"/>
        <dbReference type="Rhea" id="RHEA-COMP:11368"/>
        <dbReference type="ChEBI" id="CHEBI:29950"/>
        <dbReference type="ChEBI" id="CHEBI:82612"/>
        <dbReference type="ChEBI" id="CHEBI:85445"/>
        <dbReference type="ChEBI" id="CHEBI:85448"/>
        <dbReference type="EC" id="2.1.1.63"/>
    </reaction>
</comment>
<dbReference type="InterPro" id="IPR023546">
    <property type="entry name" value="MGMT"/>
</dbReference>
<dbReference type="InterPro" id="IPR036631">
    <property type="entry name" value="MGMT_N_sf"/>
</dbReference>
<keyword evidence="3 9" id="KW-0963">Cytoplasm</keyword>
<comment type="subcellular location">
    <subcellularLocation>
        <location evidence="9">Cytoplasm</location>
    </subcellularLocation>
</comment>
<comment type="caution">
    <text evidence="11">The sequence shown here is derived from an EMBL/GenBank/DDBJ whole genome shotgun (WGS) entry which is preliminary data.</text>
</comment>
<evidence type="ECO:0000256" key="3">
    <source>
        <dbReference type="ARBA" id="ARBA00022490"/>
    </source>
</evidence>
<dbReference type="InterPro" id="IPR001497">
    <property type="entry name" value="MethylDNA_cys_MeTrfase_AS"/>
</dbReference>
<keyword evidence="6 9" id="KW-0227">DNA damage</keyword>
<name>A0A7X2H8M7_9BACL</name>